<evidence type="ECO:0000313" key="4">
    <source>
        <dbReference type="Proteomes" id="UP000018004"/>
    </source>
</evidence>
<dbReference type="InterPro" id="IPR029058">
    <property type="entry name" value="AB_hydrolase_fold"/>
</dbReference>
<proteinExistence type="predicted"/>
<evidence type="ECO:0000313" key="3">
    <source>
        <dbReference type="EMBL" id="ESU26270.1"/>
    </source>
</evidence>
<dbReference type="InterPro" id="IPR024981">
    <property type="entry name" value="DUF3887"/>
</dbReference>
<dbReference type="Pfam" id="PF01738">
    <property type="entry name" value="DLH"/>
    <property type="match status" value="1"/>
</dbReference>
<dbReference type="RefSeq" id="WP_023580307.1">
    <property type="nucleotide sequence ID" value="NZ_AVGG01000019.1"/>
</dbReference>
<comment type="caution">
    <text evidence="3">The sequence shown here is derived from an EMBL/GenBank/DDBJ whole genome shotgun (WGS) entry which is preliminary data.</text>
</comment>
<dbReference type="PANTHER" id="PTHR43265:SF1">
    <property type="entry name" value="ESTERASE ESTD"/>
    <property type="match status" value="1"/>
</dbReference>
<dbReference type="PATRIC" id="fig|1341181.4.peg.2705"/>
<dbReference type="OrthoDB" id="9809549at2"/>
<organism evidence="3 4">
    <name type="scientific">Flavobacterium limnosediminis JC2902</name>
    <dbReference type="NCBI Taxonomy" id="1341181"/>
    <lineage>
        <taxon>Bacteria</taxon>
        <taxon>Pseudomonadati</taxon>
        <taxon>Bacteroidota</taxon>
        <taxon>Flavobacteriia</taxon>
        <taxon>Flavobacteriales</taxon>
        <taxon>Flavobacteriaceae</taxon>
        <taxon>Flavobacterium</taxon>
    </lineage>
</organism>
<evidence type="ECO:0000259" key="2">
    <source>
        <dbReference type="Pfam" id="PF13026"/>
    </source>
</evidence>
<dbReference type="GO" id="GO:0052689">
    <property type="term" value="F:carboxylic ester hydrolase activity"/>
    <property type="evidence" value="ECO:0007669"/>
    <property type="project" value="TreeGrafter"/>
</dbReference>
<dbReference type="Gene3D" id="3.40.50.1820">
    <property type="entry name" value="alpha/beta hydrolase"/>
    <property type="match status" value="1"/>
</dbReference>
<dbReference type="PANTHER" id="PTHR43265">
    <property type="entry name" value="ESTERASE ESTD"/>
    <property type="match status" value="1"/>
</dbReference>
<sequence length="419" mass="47677">MKQNISILVFFLSLLSFSQNKEIGSAFIQTLLVEKNYEKAYSHFDETIKGQISMPMLEQTINQLESQLGKFKSVIEVNDNDGVYYYYSEFEKMKLDVKIAFRDSDKIAGFFFAPHKHFDKGNSLGKEYSITSNGIELKGTLLIPDENNLKKMVILIHGSGPQDRDETIGENKPFKDIAESLYHKGIASYRFDKRTYSNPESFTDKSTIDDEVAVDALNIIAFFKNNPDFKSYEITVIGHSLGGYMLPRIANKTTQISKIVLLAGNARSLDLLISEQYDYLYGSDSSEEAKKEVAKVKEQISYLNSAAFNSESPKEKLPLNIPAAYWKSLLVYKPLTEIQKVKTPILILQGERDYQVTMTDFNLWKKTLQKNKKAKFISYPSLNHLFMSGTGKPNPEEYTVKSNVSTDVINDIFNFIVSK</sequence>
<dbReference type="Proteomes" id="UP000018004">
    <property type="component" value="Unassembled WGS sequence"/>
</dbReference>
<accession>V6SPD8</accession>
<reference evidence="3 4" key="1">
    <citation type="submission" date="2013-08" db="EMBL/GenBank/DDBJ databases">
        <title>Flavobacterium limnosediminis JC2902 genome sequencing.</title>
        <authorList>
            <person name="Lee K."/>
            <person name="Yi H."/>
            <person name="Park S."/>
            <person name="Chun J."/>
        </authorList>
    </citation>
    <scope>NUCLEOTIDE SEQUENCE [LARGE SCALE GENOMIC DNA]</scope>
    <source>
        <strain evidence="3 4">JC2902</strain>
    </source>
</reference>
<dbReference type="InterPro" id="IPR053145">
    <property type="entry name" value="AB_hydrolase_Est10"/>
</dbReference>
<dbReference type="EMBL" id="AVGG01000019">
    <property type="protein sequence ID" value="ESU26270.1"/>
    <property type="molecule type" value="Genomic_DNA"/>
</dbReference>
<dbReference type="AlphaFoldDB" id="V6SPD8"/>
<gene>
    <name evidence="3" type="ORF">FLJC2902T_27500</name>
</gene>
<dbReference type="SUPFAM" id="SSF53474">
    <property type="entry name" value="alpha/beta-Hydrolases"/>
    <property type="match status" value="1"/>
</dbReference>
<keyword evidence="4" id="KW-1185">Reference proteome</keyword>
<feature type="domain" description="DUF3887" evidence="2">
    <location>
        <begin position="26"/>
        <end position="110"/>
    </location>
</feature>
<dbReference type="STRING" id="1341181.FLJC2902T_27500"/>
<dbReference type="eggNOG" id="COG1073">
    <property type="taxonomic scope" value="Bacteria"/>
</dbReference>
<name>V6SPD8_9FLAO</name>
<protein>
    <recommendedName>
        <fullName evidence="5">DUF3887 domain-containing protein</fullName>
    </recommendedName>
</protein>
<dbReference type="InterPro" id="IPR002925">
    <property type="entry name" value="Dienelactn_hydro"/>
</dbReference>
<evidence type="ECO:0008006" key="5">
    <source>
        <dbReference type="Google" id="ProtNLM"/>
    </source>
</evidence>
<evidence type="ECO:0000259" key="1">
    <source>
        <dbReference type="Pfam" id="PF01738"/>
    </source>
</evidence>
<dbReference type="Pfam" id="PF13026">
    <property type="entry name" value="DUF3887"/>
    <property type="match status" value="1"/>
</dbReference>
<dbReference type="Gene3D" id="3.10.450.590">
    <property type="match status" value="1"/>
</dbReference>
<feature type="domain" description="Dienelactone hydrolase" evidence="1">
    <location>
        <begin position="330"/>
        <end position="392"/>
    </location>
</feature>